<evidence type="ECO:0000313" key="8">
    <source>
        <dbReference type="EMBL" id="ALC49784.1"/>
    </source>
</evidence>
<dbReference type="InterPro" id="IPR055347">
    <property type="entry name" value="UTP6_N"/>
</dbReference>
<dbReference type="SUPFAM" id="SSF48452">
    <property type="entry name" value="TPR-like"/>
    <property type="match status" value="1"/>
</dbReference>
<feature type="domain" description="U3 small nucleolar RNA-associated protein 6 N-terminal" evidence="6">
    <location>
        <begin position="10"/>
        <end position="78"/>
    </location>
</feature>
<accession>A0A0M4ENV3</accession>
<protein>
    <submittedName>
        <fullName evidence="8">CG7246</fullName>
    </submittedName>
</protein>
<keyword evidence="4" id="KW-0677">Repeat</keyword>
<dbReference type="PANTHER" id="PTHR23271">
    <property type="entry name" value="HEPATOCELLULAR CARCINOMA-ASSOCIATED ANTIGEN 66"/>
    <property type="match status" value="1"/>
</dbReference>
<dbReference type="InterPro" id="IPR056907">
    <property type="entry name" value="UTP6_C"/>
</dbReference>
<dbReference type="Pfam" id="PF24892">
    <property type="entry name" value="UTP6_C"/>
    <property type="match status" value="1"/>
</dbReference>
<evidence type="ECO:0000256" key="4">
    <source>
        <dbReference type="ARBA" id="ARBA00022737"/>
    </source>
</evidence>
<evidence type="ECO:0000256" key="2">
    <source>
        <dbReference type="ARBA" id="ARBA00010734"/>
    </source>
</evidence>
<evidence type="ECO:0000256" key="5">
    <source>
        <dbReference type="ARBA" id="ARBA00023242"/>
    </source>
</evidence>
<comment type="similarity">
    <text evidence="2">Belongs to the UTP6 family.</text>
</comment>
<dbReference type="STRING" id="30019.A0A0M4ENV3"/>
<evidence type="ECO:0000259" key="7">
    <source>
        <dbReference type="Pfam" id="PF24892"/>
    </source>
</evidence>
<evidence type="ECO:0000259" key="6">
    <source>
        <dbReference type="Pfam" id="PF08640"/>
    </source>
</evidence>
<dbReference type="Proteomes" id="UP000494163">
    <property type="component" value="Chromosome X"/>
</dbReference>
<dbReference type="InterPro" id="IPR013949">
    <property type="entry name" value="Utp6"/>
</dbReference>
<dbReference type="GO" id="GO:0034388">
    <property type="term" value="C:Pwp2p-containing subcomplex of 90S preribosome"/>
    <property type="evidence" value="ECO:0007669"/>
    <property type="project" value="TreeGrafter"/>
</dbReference>
<reference evidence="8 9" key="1">
    <citation type="submission" date="2015-08" db="EMBL/GenBank/DDBJ databases">
        <title>Ancestral chromatin configuration constrains chromatin evolution on differentiating sex chromosomes in Drosophila.</title>
        <authorList>
            <person name="Zhou Q."/>
            <person name="Bachtrog D."/>
        </authorList>
    </citation>
    <scope>NUCLEOTIDE SEQUENCE [LARGE SCALE GENOMIC DNA]</scope>
    <source>
        <tissue evidence="8">Whole larvae</tissue>
    </source>
</reference>
<keyword evidence="9" id="KW-1185">Reference proteome</keyword>
<name>A0A0M4ENV3_DROBS</name>
<sequence>MGEFITEMQERLLPEYEQMKTYQVFTPEQVRECVRKRERLMLKVTKSRIAIADYLEFIVYENQMHQTLVEKEAATGVKLHGLKASIANRIIRMYREMMSKFPHEKALWYNYIKFSKKSVPQEVAGIFEKMLSFHGADPETWINAGLWLYEYNPSNIPRVQDVLLRGLQRHPESEAINKCFFDLMLKEAAKADSKLNLADDTVSEQDIQMERVVAIYRNSLGKITHLDYFLKLLESCEDQSKLTAKLQLQIIEDMQTKFPREPGLWDALAQRELRGFHLGDLQHMQDDSAEPSEKRARSSTTTVWQQRSLKRRIELCVTVYKTGVQQLQTEEMWSLYLDAMLLMSKNNKQERAYIQQCLAIALQDAHAAKLMNVRHYATLSSILGATENGGDMCVKILTEALQHDTSLQMHELLLAAYIRNDDEPNVHELFSQVRRTMGSTSLPIWKSVISYYRARGDAQAMRRLNDIYTLACKETWPEFAELRCNYLRYLWHEHSAAKAREEYAKLAIQPPMSLQLHRQMIQLLESTKLNDSSTIKTWRMCHEFMASYFGKQEPTVWLDYIAFERDHGVVKNIALLSQRALSTLQPEFVSAFEEARTMAHVGAALTT</sequence>
<evidence type="ECO:0000256" key="3">
    <source>
        <dbReference type="ARBA" id="ARBA00022552"/>
    </source>
</evidence>
<evidence type="ECO:0000313" key="9">
    <source>
        <dbReference type="Proteomes" id="UP000494163"/>
    </source>
</evidence>
<dbReference type="InterPro" id="IPR011990">
    <property type="entry name" value="TPR-like_helical_dom_sf"/>
</dbReference>
<dbReference type="EMBL" id="CP012528">
    <property type="protein sequence ID" value="ALC49784.1"/>
    <property type="molecule type" value="Genomic_DNA"/>
</dbReference>
<dbReference type="Gene3D" id="1.25.40.10">
    <property type="entry name" value="Tetratricopeptide repeat domain"/>
    <property type="match status" value="2"/>
</dbReference>
<gene>
    <name evidence="8" type="ORF">Dbus_chrXg1640</name>
</gene>
<dbReference type="GO" id="GO:0000462">
    <property type="term" value="P:maturation of SSU-rRNA from tricistronic rRNA transcript (SSU-rRNA, 5.8S rRNA, LSU-rRNA)"/>
    <property type="evidence" value="ECO:0007669"/>
    <property type="project" value="InterPro"/>
</dbReference>
<dbReference type="GO" id="GO:0030515">
    <property type="term" value="F:snoRNA binding"/>
    <property type="evidence" value="ECO:0007669"/>
    <property type="project" value="InterPro"/>
</dbReference>
<dbReference type="GO" id="GO:0032040">
    <property type="term" value="C:small-subunit processome"/>
    <property type="evidence" value="ECO:0007669"/>
    <property type="project" value="TreeGrafter"/>
</dbReference>
<dbReference type="AlphaFoldDB" id="A0A0M4ENV3"/>
<dbReference type="OMA" id="CKQWNAK"/>
<evidence type="ECO:0000256" key="1">
    <source>
        <dbReference type="ARBA" id="ARBA00004604"/>
    </source>
</evidence>
<comment type="subcellular location">
    <subcellularLocation>
        <location evidence="1">Nucleus</location>
        <location evidence="1">Nucleolus</location>
    </subcellularLocation>
</comment>
<dbReference type="InterPro" id="IPR003107">
    <property type="entry name" value="HAT"/>
</dbReference>
<dbReference type="SMART" id="SM00386">
    <property type="entry name" value="HAT"/>
    <property type="match status" value="6"/>
</dbReference>
<proteinExistence type="inferred from homology"/>
<dbReference type="Pfam" id="PF08640">
    <property type="entry name" value="U3_assoc_6"/>
    <property type="match status" value="1"/>
</dbReference>
<keyword evidence="3" id="KW-0698">rRNA processing</keyword>
<organism evidence="8 9">
    <name type="scientific">Drosophila busckii</name>
    <name type="common">Fruit fly</name>
    <dbReference type="NCBI Taxonomy" id="30019"/>
    <lineage>
        <taxon>Eukaryota</taxon>
        <taxon>Metazoa</taxon>
        <taxon>Ecdysozoa</taxon>
        <taxon>Arthropoda</taxon>
        <taxon>Hexapoda</taxon>
        <taxon>Insecta</taxon>
        <taxon>Pterygota</taxon>
        <taxon>Neoptera</taxon>
        <taxon>Endopterygota</taxon>
        <taxon>Diptera</taxon>
        <taxon>Brachycera</taxon>
        <taxon>Muscomorpha</taxon>
        <taxon>Ephydroidea</taxon>
        <taxon>Drosophilidae</taxon>
        <taxon>Drosophila</taxon>
    </lineage>
</organism>
<dbReference type="OrthoDB" id="28112at2759"/>
<feature type="domain" description="U3 small nucleolar RNA-associated protein 6 homolog C-terminal" evidence="7">
    <location>
        <begin position="315"/>
        <end position="582"/>
    </location>
</feature>
<dbReference type="PANTHER" id="PTHR23271:SF1">
    <property type="entry name" value="U3 SMALL NUCLEOLAR RNA-ASSOCIATED PROTEIN 6 HOMOLOG"/>
    <property type="match status" value="1"/>
</dbReference>
<keyword evidence="5" id="KW-0539">Nucleus</keyword>